<dbReference type="GO" id="GO:0003677">
    <property type="term" value="F:DNA binding"/>
    <property type="evidence" value="ECO:0007669"/>
    <property type="project" value="UniProtKB-KW"/>
</dbReference>
<dbReference type="InterPro" id="IPR012337">
    <property type="entry name" value="RNaseH-like_sf"/>
</dbReference>
<protein>
    <recommendedName>
        <fullName evidence="8">DNA polymerase</fullName>
        <ecNumber evidence="8">2.7.7.7</ecNumber>
    </recommendedName>
</protein>
<dbReference type="InterPro" id="IPR036397">
    <property type="entry name" value="RNaseH_sf"/>
</dbReference>
<dbReference type="GO" id="GO:0000166">
    <property type="term" value="F:nucleotide binding"/>
    <property type="evidence" value="ECO:0007669"/>
    <property type="project" value="InterPro"/>
</dbReference>
<evidence type="ECO:0000256" key="2">
    <source>
        <dbReference type="ARBA" id="ARBA00022679"/>
    </source>
</evidence>
<dbReference type="NCBIfam" id="NF004417">
    <property type="entry name" value="PRK05761.1-3"/>
    <property type="match status" value="1"/>
</dbReference>
<dbReference type="InterPro" id="IPR017964">
    <property type="entry name" value="DNA-dir_DNA_pol_B_CS"/>
</dbReference>
<dbReference type="FunFam" id="1.10.287.690:FF:000011">
    <property type="entry name" value="DNA polymerase"/>
    <property type="match status" value="1"/>
</dbReference>
<dbReference type="InterPro" id="IPR006134">
    <property type="entry name" value="DNA-dir_DNA_pol_B_multi_dom"/>
</dbReference>
<dbReference type="Gene3D" id="1.10.287.690">
    <property type="entry name" value="Helix hairpin bin"/>
    <property type="match status" value="1"/>
</dbReference>
<comment type="similarity">
    <text evidence="1 8">Belongs to the DNA polymerase type-B family.</text>
</comment>
<evidence type="ECO:0000256" key="4">
    <source>
        <dbReference type="ARBA" id="ARBA00022705"/>
    </source>
</evidence>
<dbReference type="SUPFAM" id="SSF53098">
    <property type="entry name" value="Ribonuclease H-like"/>
    <property type="match status" value="1"/>
</dbReference>
<keyword evidence="2 8" id="KW-0808">Transferase</keyword>
<dbReference type="SMART" id="SM00486">
    <property type="entry name" value="POLBc"/>
    <property type="match status" value="1"/>
</dbReference>
<feature type="domain" description="DNA-directed DNA polymerase family B exonuclease" evidence="10">
    <location>
        <begin position="178"/>
        <end position="396"/>
    </location>
</feature>
<evidence type="ECO:0000259" key="10">
    <source>
        <dbReference type="Pfam" id="PF03104"/>
    </source>
</evidence>
<dbReference type="InterPro" id="IPR006133">
    <property type="entry name" value="DNA-dir_DNA_pol_B_exonuc"/>
</dbReference>
<dbReference type="InterPro" id="IPR006172">
    <property type="entry name" value="DNA-dir_DNA_pol_B"/>
</dbReference>
<evidence type="ECO:0000313" key="11">
    <source>
        <dbReference type="EMBL" id="HGZ59589.1"/>
    </source>
</evidence>
<accession>A0A7J3SL13</accession>
<dbReference type="EMBL" id="DTLS01000001">
    <property type="protein sequence ID" value="HGZ59589.1"/>
    <property type="molecule type" value="Genomic_DNA"/>
</dbReference>
<dbReference type="PROSITE" id="PS00116">
    <property type="entry name" value="DNA_POLYMERASE_B"/>
    <property type="match status" value="1"/>
</dbReference>
<evidence type="ECO:0000256" key="8">
    <source>
        <dbReference type="RuleBase" id="RU000442"/>
    </source>
</evidence>
<dbReference type="Pfam" id="PF00136">
    <property type="entry name" value="DNA_pol_B"/>
    <property type="match status" value="1"/>
</dbReference>
<dbReference type="InterPro" id="IPR043502">
    <property type="entry name" value="DNA/RNA_pol_sf"/>
</dbReference>
<dbReference type="InterPro" id="IPR023211">
    <property type="entry name" value="DNA_pol_palm_dom_sf"/>
</dbReference>
<keyword evidence="5 8" id="KW-0239">DNA-directed DNA polymerase</keyword>
<evidence type="ECO:0000256" key="6">
    <source>
        <dbReference type="ARBA" id="ARBA00023125"/>
    </source>
</evidence>
<evidence type="ECO:0000256" key="1">
    <source>
        <dbReference type="ARBA" id="ARBA00005755"/>
    </source>
</evidence>
<dbReference type="EC" id="2.7.7.7" evidence="8"/>
<comment type="catalytic activity">
    <reaction evidence="7 8">
        <text>DNA(n) + a 2'-deoxyribonucleoside 5'-triphosphate = DNA(n+1) + diphosphate</text>
        <dbReference type="Rhea" id="RHEA:22508"/>
        <dbReference type="Rhea" id="RHEA-COMP:17339"/>
        <dbReference type="Rhea" id="RHEA-COMP:17340"/>
        <dbReference type="ChEBI" id="CHEBI:33019"/>
        <dbReference type="ChEBI" id="CHEBI:61560"/>
        <dbReference type="ChEBI" id="CHEBI:173112"/>
        <dbReference type="EC" id="2.7.7.7"/>
    </reaction>
</comment>
<dbReference type="PANTHER" id="PTHR10322">
    <property type="entry name" value="DNA POLYMERASE CATALYTIC SUBUNIT"/>
    <property type="match status" value="1"/>
</dbReference>
<dbReference type="GO" id="GO:0006261">
    <property type="term" value="P:DNA-templated DNA replication"/>
    <property type="evidence" value="ECO:0007669"/>
    <property type="project" value="TreeGrafter"/>
</dbReference>
<dbReference type="PRINTS" id="PR00106">
    <property type="entry name" value="DNAPOLB"/>
</dbReference>
<dbReference type="Gene3D" id="3.30.342.10">
    <property type="entry name" value="DNA Polymerase, chain B, domain 1"/>
    <property type="match status" value="1"/>
</dbReference>
<feature type="domain" description="DNA-directed DNA polymerase family B multifunctional" evidence="9">
    <location>
        <begin position="483"/>
        <end position="874"/>
    </location>
</feature>
<sequence>MTLTAEAKKRKNPTLLDFAKRNSDSIVQKADAESIVKEIQNANGGEKERVEKAEIKDKNASSKKKLWFTIVDEAIVNEAHLLSYYYDPERNSALLCFYDEEKQRIAYWYDKTNHKPYFLVKEEPNEAERLVPRDLRERVIGMETVEKTNLLTMKKEKYTRILVNDPLAVKELRGRFSDSWESNIKYHQNFIYDTGLVPGYKYKVSGKNLIPFSIASDSDSQLKEMFKGESEEVKAFAEELYRLFELPPPLPKMASIDVEVYSPYSNRLPDVVTAPYPVLSIAIAGTDGKKKVLALAYPHAKKDRIKNKPLGNIEVELFDTEHAMMMEAFSILREYQVIYSYNGDNFDLPYLRNRAKVLGFRPQEVPIREFQDYYTFKGAIHVDLYKVFDNKALKTYAFGGNYRENTLDSVAQSIIGVGKVKIEESPGMLGISKLVEYNYRDAEITLSLVTWKNFLTWKLLILLSRLTKTGIEELSRSQISNWIRNMLYWEHRKRNFVIPKQEDILQHKREIKSRAVIKGKKYAGAIVLDPPIGVFFNVLVLDYASLYPSIIKVWNLSYETVNPSYECKNMKEIPDVKHVVCMDRKGMTSLMIGTMRDLRVKVYKKRSKDKKLSSEQKDWYNTVQSALKVLLNASYGVFGSDAFALYAPPVAESVTAIGRYTITSTIKKAMNLGLKVLYGDTDSMFIWNPDKEALAKLVGEIEREFSLDLEIDKEFRYVAFSGLKKNYLAVSQGGEEVIIKGLLGKKRNQPEFLKKSFSEVISLLKEVKDPRDFSSVHEEIKGKVKEIYRRLKNMGYTLDELAFNVMLNKDIEGYVKNTPQHVKAAILLKNFDRKLVKGDIISYVKVKGRDGVKPVSLAKLSEIDIDKYLEIAKSTFEQVLRTINISWEDIEGMARLESFFGK</sequence>
<evidence type="ECO:0000256" key="7">
    <source>
        <dbReference type="ARBA" id="ARBA00049244"/>
    </source>
</evidence>
<dbReference type="Gene3D" id="3.90.1600.10">
    <property type="entry name" value="Palm domain of DNA polymerase"/>
    <property type="match status" value="1"/>
</dbReference>
<keyword evidence="4 8" id="KW-0235">DNA replication</keyword>
<dbReference type="SUPFAM" id="SSF56672">
    <property type="entry name" value="DNA/RNA polymerases"/>
    <property type="match status" value="1"/>
</dbReference>
<gene>
    <name evidence="11" type="ORF">ENW83_00030</name>
</gene>
<dbReference type="InterPro" id="IPR050240">
    <property type="entry name" value="DNA_pol_type-B"/>
</dbReference>
<dbReference type="PANTHER" id="PTHR10322:SF20">
    <property type="entry name" value="DNA POLYMERASE 1"/>
    <property type="match status" value="1"/>
</dbReference>
<comment type="caution">
    <text evidence="11">The sequence shown here is derived from an EMBL/GenBank/DDBJ whole genome shotgun (WGS) entry which is preliminary data.</text>
</comment>
<organism evidence="11">
    <name type="scientific">Fervidicoccus fontis</name>
    <dbReference type="NCBI Taxonomy" id="683846"/>
    <lineage>
        <taxon>Archaea</taxon>
        <taxon>Thermoproteota</taxon>
        <taxon>Thermoprotei</taxon>
        <taxon>Fervidicoccales</taxon>
        <taxon>Fervidicoccaceae</taxon>
        <taxon>Fervidicoccus</taxon>
    </lineage>
</organism>
<evidence type="ECO:0000259" key="9">
    <source>
        <dbReference type="Pfam" id="PF00136"/>
    </source>
</evidence>
<reference evidence="11" key="1">
    <citation type="journal article" date="2020" name="mSystems">
        <title>Genome- and Community-Level Interaction Insights into Carbon Utilization and Element Cycling Functions of Hydrothermarchaeota in Hydrothermal Sediment.</title>
        <authorList>
            <person name="Zhou Z."/>
            <person name="Liu Y."/>
            <person name="Xu W."/>
            <person name="Pan J."/>
            <person name="Luo Z.H."/>
            <person name="Li M."/>
        </authorList>
    </citation>
    <scope>NUCLEOTIDE SEQUENCE [LARGE SCALE GENOMIC DNA]</scope>
    <source>
        <strain evidence="11">SpSt-885</strain>
    </source>
</reference>
<keyword evidence="6 8" id="KW-0238">DNA-binding</keyword>
<evidence type="ECO:0000256" key="5">
    <source>
        <dbReference type="ARBA" id="ARBA00022932"/>
    </source>
</evidence>
<dbReference type="AlphaFoldDB" id="A0A7J3SL13"/>
<dbReference type="Gene3D" id="3.30.420.10">
    <property type="entry name" value="Ribonuclease H-like superfamily/Ribonuclease H"/>
    <property type="match status" value="1"/>
</dbReference>
<name>A0A7J3SL13_9CREN</name>
<keyword evidence="3 8" id="KW-0548">Nucleotidyltransferase</keyword>
<evidence type="ECO:0000256" key="3">
    <source>
        <dbReference type="ARBA" id="ARBA00022695"/>
    </source>
</evidence>
<dbReference type="GO" id="GO:0003887">
    <property type="term" value="F:DNA-directed DNA polymerase activity"/>
    <property type="evidence" value="ECO:0007669"/>
    <property type="project" value="UniProtKB-KW"/>
</dbReference>
<dbReference type="Pfam" id="PF03104">
    <property type="entry name" value="DNA_pol_B_exo1"/>
    <property type="match status" value="1"/>
</dbReference>
<proteinExistence type="inferred from homology"/>
<dbReference type="Gene3D" id="1.10.287.1390">
    <property type="match status" value="2"/>
</dbReference>